<feature type="transmembrane region" description="Helical" evidence="5">
    <location>
        <begin position="297"/>
        <end position="325"/>
    </location>
</feature>
<evidence type="ECO:0000259" key="6">
    <source>
        <dbReference type="PROSITE" id="PS51720"/>
    </source>
</evidence>
<dbReference type="InterPro" id="IPR027417">
    <property type="entry name" value="P-loop_NTPase"/>
</dbReference>
<feature type="compositionally biased region" description="Low complexity" evidence="4">
    <location>
        <begin position="623"/>
        <end position="633"/>
    </location>
</feature>
<feature type="domain" description="AIG1-type G" evidence="6">
    <location>
        <begin position="51"/>
        <end position="265"/>
    </location>
</feature>
<dbReference type="Gene3D" id="3.40.50.300">
    <property type="entry name" value="P-loop containing nucleotide triphosphate hydrolases"/>
    <property type="match status" value="1"/>
</dbReference>
<protein>
    <submittedName>
        <fullName evidence="8 9">Uncharacterized protein LOC101860770 isoform X1</fullName>
    </submittedName>
</protein>
<feature type="region of interest" description="Disordered" evidence="4">
    <location>
        <begin position="502"/>
        <end position="536"/>
    </location>
</feature>
<feature type="compositionally biased region" description="Polar residues" evidence="4">
    <location>
        <begin position="905"/>
        <end position="934"/>
    </location>
</feature>
<organism evidence="7 8">
    <name type="scientific">Aplysia californica</name>
    <name type="common">California sea hare</name>
    <dbReference type="NCBI Taxonomy" id="6500"/>
    <lineage>
        <taxon>Eukaryota</taxon>
        <taxon>Metazoa</taxon>
        <taxon>Spiralia</taxon>
        <taxon>Lophotrochozoa</taxon>
        <taxon>Mollusca</taxon>
        <taxon>Gastropoda</taxon>
        <taxon>Heterobranchia</taxon>
        <taxon>Euthyneura</taxon>
        <taxon>Tectipleura</taxon>
        <taxon>Aplysiida</taxon>
        <taxon>Aplysioidea</taxon>
        <taxon>Aplysiidae</taxon>
        <taxon>Aplysia</taxon>
    </lineage>
</organism>
<dbReference type="Pfam" id="PF00653">
    <property type="entry name" value="BIR"/>
    <property type="match status" value="1"/>
</dbReference>
<dbReference type="SUPFAM" id="SSF57924">
    <property type="entry name" value="Inhibitor of apoptosis (IAP) repeat"/>
    <property type="match status" value="2"/>
</dbReference>
<feature type="region of interest" description="Disordered" evidence="4">
    <location>
        <begin position="618"/>
        <end position="685"/>
    </location>
</feature>
<evidence type="ECO:0000256" key="4">
    <source>
        <dbReference type="SAM" id="MobiDB-lite"/>
    </source>
</evidence>
<dbReference type="CDD" id="cd00022">
    <property type="entry name" value="BIR"/>
    <property type="match status" value="1"/>
</dbReference>
<dbReference type="InterPro" id="IPR045058">
    <property type="entry name" value="GIMA/IAN/Toc"/>
</dbReference>
<dbReference type="PROSITE" id="PS50143">
    <property type="entry name" value="BIR_REPEAT_2"/>
    <property type="match status" value="2"/>
</dbReference>
<dbReference type="PROSITE" id="PS51720">
    <property type="entry name" value="G_AIG1"/>
    <property type="match status" value="1"/>
</dbReference>
<dbReference type="SUPFAM" id="SSF52540">
    <property type="entry name" value="P-loop containing nucleoside triphosphate hydrolases"/>
    <property type="match status" value="1"/>
</dbReference>
<accession>A0ABM0K416</accession>
<dbReference type="Gene3D" id="1.10.1170.10">
    <property type="entry name" value="Inhibitor Of Apoptosis Protein (2mihbC-IAP-1), Chain A"/>
    <property type="match status" value="2"/>
</dbReference>
<name>A0ABM0K416_APLCA</name>
<evidence type="ECO:0000256" key="2">
    <source>
        <dbReference type="ARBA" id="ARBA00022741"/>
    </source>
</evidence>
<keyword evidence="5" id="KW-1133">Transmembrane helix</keyword>
<feature type="compositionally biased region" description="Low complexity" evidence="4">
    <location>
        <begin position="701"/>
        <end position="714"/>
    </location>
</feature>
<feature type="compositionally biased region" description="Low complexity" evidence="4">
    <location>
        <begin position="651"/>
        <end position="675"/>
    </location>
</feature>
<dbReference type="SMART" id="SM00238">
    <property type="entry name" value="BIR"/>
    <property type="match status" value="1"/>
</dbReference>
<dbReference type="RefSeq" id="XP_005108254.2">
    <property type="nucleotide sequence ID" value="XM_005108197.3"/>
</dbReference>
<proteinExistence type="inferred from homology"/>
<gene>
    <name evidence="8 9" type="primary">LOC101860770</name>
</gene>
<comment type="similarity">
    <text evidence="1">Belongs to the TRAFAC class TrmE-Era-EngA-EngB-Septin-like GTPase superfamily. AIG1/Toc34/Toc159-like paraseptin GTPase family. IAN subfamily.</text>
</comment>
<reference evidence="8 9" key="1">
    <citation type="submission" date="2025-05" db="UniProtKB">
        <authorList>
            <consortium name="RefSeq"/>
        </authorList>
    </citation>
    <scope>IDENTIFICATION</scope>
</reference>
<keyword evidence="3" id="KW-0342">GTP-binding</keyword>
<dbReference type="InterPro" id="IPR001370">
    <property type="entry name" value="BIR_rpt"/>
</dbReference>
<dbReference type="PANTHER" id="PTHR10903">
    <property type="entry name" value="GTPASE, IMAP FAMILY MEMBER-RELATED"/>
    <property type="match status" value="1"/>
</dbReference>
<evidence type="ECO:0000313" key="9">
    <source>
        <dbReference type="RefSeq" id="XP_035828267.1"/>
    </source>
</evidence>
<dbReference type="PANTHER" id="PTHR10903:SF184">
    <property type="entry name" value="GTP-BINDING PROTEIN A"/>
    <property type="match status" value="1"/>
</dbReference>
<sequence>MAWPLGAWLLSRDDDRRVLFCIAHHIDIFLSGLVLDLDLDVLNSISMASDMTSFDLLLIGNTGHGKSSTGNSILGLPEFQTSSSARTTTLTPELGCSKRYNNRTVRVVDTPGLCDSQWSSKQAVGECSRVMAKSLSLCPGGFHALLIVLKYGQRHVAEELEVLKDMFGRDVLKSHGICVITHADLSQKNVKIEETLDVTSAEWWQKRDGQLANLVRECNSRLVLFNNRSEVESEKREQVEKLLQLVKALPESGKTFPSPHVFSMKGSCQIVMEKFKLSWPREEIFFIHFKTLKEQNVYIIVLYVVRLVLMYIVFCAFFLNFWLYFLKEKEVYTVFESDVLVVVLSNNIVLENTKKSFHWSMNNCKVDNSSIVTQVENCEHTQRKIEGIRIWLNAFQKPYGCTKREGAKSSRKLNISRNRHSGNSINENSSRLGINMRRNRKSCDVYLHVQVKIAGTSKSKSSVNEVKSLEEKEKKKNLLNIFETEHMVTWRSRLHLNEAFVFPSHPQTRNERTNEEGREQEVPGQSEAPASSHEESSFRRMRYEMLRLTSFRHLHFPMEAFVWAPRLAASGFYFESGRSMILCFYCGRNFNPHTDSVDTAHDPRCMWREHNVSFSEGTRAIPEESLSSPSSVSGHVDGHNHLQVPEPPAPSSLAPSSGYGSAASWQFSLSGGSQDQPPPSSGFAETMSTETFKTEINSYEPPLKSSDLSSSPSSNAMFGSFHSLPPNLNTVSGAAVSEESKDDATSRLLTSGTREPVDMKRFPRRNSLVSQDTANRQQPQEGAMGGRDTPHLDLRAVSYPQFATAHARRSTFSEWSPDHPLRPEDLVAGGFFYAGYRDCVRCFCCGLGLKYWRSTDVPAYQHARFRPHCVFNRIVNGQSYVDKVQRDFGGAGPRGVQAAPRIHEGSNSSTGTSEQTSAKTEQSDSNAAPTVTDSLDSHAAPANSDLLNSEAARRALRDGWERSQVMEGVRRIINDLGPKYGWI</sequence>
<dbReference type="GeneID" id="101860770"/>
<keyword evidence="7" id="KW-1185">Reference proteome</keyword>
<evidence type="ECO:0000256" key="1">
    <source>
        <dbReference type="ARBA" id="ARBA00008535"/>
    </source>
</evidence>
<dbReference type="Proteomes" id="UP000694888">
    <property type="component" value="Unplaced"/>
</dbReference>
<dbReference type="RefSeq" id="XP_035828267.1">
    <property type="nucleotide sequence ID" value="XM_035972374.1"/>
</dbReference>
<evidence type="ECO:0000256" key="3">
    <source>
        <dbReference type="ARBA" id="ARBA00023134"/>
    </source>
</evidence>
<feature type="region of interest" description="Disordered" evidence="4">
    <location>
        <begin position="891"/>
        <end position="946"/>
    </location>
</feature>
<evidence type="ECO:0000313" key="7">
    <source>
        <dbReference type="Proteomes" id="UP000694888"/>
    </source>
</evidence>
<keyword evidence="2" id="KW-0547">Nucleotide-binding</keyword>
<keyword evidence="5" id="KW-0812">Transmembrane</keyword>
<feature type="compositionally biased region" description="Polar residues" evidence="4">
    <location>
        <begin position="767"/>
        <end position="780"/>
    </location>
</feature>
<evidence type="ECO:0000256" key="5">
    <source>
        <dbReference type="SAM" id="Phobius"/>
    </source>
</evidence>
<feature type="compositionally biased region" description="Basic and acidic residues" evidence="4">
    <location>
        <begin position="508"/>
        <end position="521"/>
    </location>
</feature>
<feature type="region of interest" description="Disordered" evidence="4">
    <location>
        <begin position="698"/>
        <end position="787"/>
    </location>
</feature>
<keyword evidence="5" id="KW-0472">Membrane</keyword>
<dbReference type="InterPro" id="IPR006703">
    <property type="entry name" value="G_AIG1"/>
</dbReference>
<dbReference type="Pfam" id="PF04548">
    <property type="entry name" value="AIG1"/>
    <property type="match status" value="1"/>
</dbReference>
<evidence type="ECO:0000313" key="8">
    <source>
        <dbReference type="RefSeq" id="XP_005108254.2"/>
    </source>
</evidence>